<evidence type="ECO:0000313" key="3">
    <source>
        <dbReference type="Proteomes" id="UP000187148"/>
    </source>
</evidence>
<name>A0A831EBC1_9ENTR</name>
<dbReference type="Proteomes" id="UP000187148">
    <property type="component" value="Chromosome"/>
</dbReference>
<gene>
    <name evidence="2" type="ORF">BWI95_21110</name>
</gene>
<keyword evidence="1" id="KW-0812">Transmembrane</keyword>
<dbReference type="KEGG" id="kco:BWI95_21110"/>
<reference evidence="2 3" key="1">
    <citation type="submission" date="2017-01" db="EMBL/GenBank/DDBJ databases">
        <authorList>
            <person name="Cao J.-M."/>
        </authorList>
    </citation>
    <scope>NUCLEOTIDE SEQUENCE [LARGE SCALE GENOMIC DNA]</scope>
    <source>
        <strain evidence="2 3">888-76</strain>
    </source>
</reference>
<dbReference type="RefSeq" id="WP_076770193.1">
    <property type="nucleotide sequence ID" value="NZ_CP019445.1"/>
</dbReference>
<keyword evidence="3" id="KW-1185">Reference proteome</keyword>
<feature type="transmembrane region" description="Helical" evidence="1">
    <location>
        <begin position="44"/>
        <end position="62"/>
    </location>
</feature>
<dbReference type="EMBL" id="CP019445">
    <property type="protein sequence ID" value="APZ07366.1"/>
    <property type="molecule type" value="Genomic_DNA"/>
</dbReference>
<dbReference type="AlphaFoldDB" id="A0A831EBC1"/>
<protein>
    <submittedName>
        <fullName evidence="2">Uncharacterized protein</fullName>
    </submittedName>
</protein>
<evidence type="ECO:0000313" key="2">
    <source>
        <dbReference type="EMBL" id="APZ07366.1"/>
    </source>
</evidence>
<accession>A0A831EBC1</accession>
<keyword evidence="1" id="KW-0472">Membrane</keyword>
<evidence type="ECO:0000256" key="1">
    <source>
        <dbReference type="SAM" id="Phobius"/>
    </source>
</evidence>
<organism evidence="2 3">
    <name type="scientific">Kosakonia cowanii JCM 10956 = DSM 18146</name>
    <dbReference type="NCBI Taxonomy" id="1300165"/>
    <lineage>
        <taxon>Bacteria</taxon>
        <taxon>Pseudomonadati</taxon>
        <taxon>Pseudomonadota</taxon>
        <taxon>Gammaproteobacteria</taxon>
        <taxon>Enterobacterales</taxon>
        <taxon>Enterobacteriaceae</taxon>
        <taxon>Kosakonia</taxon>
    </lineage>
</organism>
<sequence length="190" mass="21326">MTRSQKIRLFALCLLLLIWALWMWESTRLGVTVFMRDDAPDTPVLLAVALLTGLWCGWRRAVRGEASAFNALAPWQLFLCVAAFVGVTLLNVPEGWVRLTAGETIRSEVTFRLTYPGPSLGRKSHCEAGLRIDDAWLGRLVTLCTHTESVPRDASSVQVEKRTAARGAWFTRYRFIAENGKTYAWQPATP</sequence>
<keyword evidence="1" id="KW-1133">Transmembrane helix</keyword>
<feature type="transmembrane region" description="Helical" evidence="1">
    <location>
        <begin position="7"/>
        <end position="24"/>
    </location>
</feature>
<proteinExistence type="predicted"/>
<feature type="transmembrane region" description="Helical" evidence="1">
    <location>
        <begin position="69"/>
        <end position="90"/>
    </location>
</feature>